<proteinExistence type="predicted"/>
<organism evidence="1 2">
    <name type="scientific">Clostridium brassicae</name>
    <dbReference type="NCBI Taxonomy" id="2999072"/>
    <lineage>
        <taxon>Bacteria</taxon>
        <taxon>Bacillati</taxon>
        <taxon>Bacillota</taxon>
        <taxon>Clostridia</taxon>
        <taxon>Eubacteriales</taxon>
        <taxon>Clostridiaceae</taxon>
        <taxon>Clostridium</taxon>
    </lineage>
</organism>
<evidence type="ECO:0000313" key="2">
    <source>
        <dbReference type="Proteomes" id="UP001144612"/>
    </source>
</evidence>
<comment type="caution">
    <text evidence="1">The sequence shown here is derived from an EMBL/GenBank/DDBJ whole genome shotgun (WGS) entry which is preliminary data.</text>
</comment>
<keyword evidence="2" id="KW-1185">Reference proteome</keyword>
<accession>A0ABT4DD94</accession>
<gene>
    <name evidence="1" type="ORF">OW729_16820</name>
</gene>
<name>A0ABT4DD94_9CLOT</name>
<evidence type="ECO:0000313" key="1">
    <source>
        <dbReference type="EMBL" id="MCY6960282.1"/>
    </source>
</evidence>
<protein>
    <submittedName>
        <fullName evidence="1">DUF5105 domain-containing protein</fullName>
    </submittedName>
</protein>
<dbReference type="EMBL" id="JAPQFJ010000024">
    <property type="protein sequence ID" value="MCY6960282.1"/>
    <property type="molecule type" value="Genomic_DNA"/>
</dbReference>
<dbReference type="Proteomes" id="UP001144612">
    <property type="component" value="Unassembled WGS sequence"/>
</dbReference>
<reference evidence="1" key="1">
    <citation type="submission" date="2022-12" db="EMBL/GenBank/DDBJ databases">
        <title>Clostridium sp. nov., isolated from industrial wastewater.</title>
        <authorList>
            <person name="Jiayan W."/>
        </authorList>
    </citation>
    <scope>NUCLEOTIDE SEQUENCE</scope>
    <source>
        <strain evidence="1">ZC22-4</strain>
    </source>
</reference>
<dbReference type="RefSeq" id="WP_268062719.1">
    <property type="nucleotide sequence ID" value="NZ_JAPQFJ010000024.1"/>
</dbReference>
<sequence length="215" mass="24477">MKKVKKSLVVLMCLLFIPVMLLGCSNKPKVSAEETAKILFNFYIKGDESGLSKISMPEDKVKELSEFHKKTIKNGIKNEFLKEGLTLKDDQLEQIYNARIDALKKVTVTTEKISEDDKEAEVKIKSTYFNEGKLNEDAAKAAIEEVKKLKLTNQKEALDKLLDAYVKKAKEAYKNVKPSTDTKEKTFKFNIVEKVWMPKDMNKFATEIGSLNLSK</sequence>
<dbReference type="PROSITE" id="PS51257">
    <property type="entry name" value="PROKAR_LIPOPROTEIN"/>
    <property type="match status" value="1"/>
</dbReference>